<keyword evidence="2" id="KW-1185">Reference proteome</keyword>
<reference evidence="1" key="1">
    <citation type="submission" date="2021-02" db="EMBL/GenBank/DDBJ databases">
        <authorList>
            <consortium name="DOE Joint Genome Institute"/>
            <person name="Ahrendt S."/>
            <person name="Looney B.P."/>
            <person name="Miyauchi S."/>
            <person name="Morin E."/>
            <person name="Drula E."/>
            <person name="Courty P.E."/>
            <person name="Chicoki N."/>
            <person name="Fauchery L."/>
            <person name="Kohler A."/>
            <person name="Kuo A."/>
            <person name="Labutti K."/>
            <person name="Pangilinan J."/>
            <person name="Lipzen A."/>
            <person name="Riley R."/>
            <person name="Andreopoulos W."/>
            <person name="He G."/>
            <person name="Johnson J."/>
            <person name="Barry K.W."/>
            <person name="Grigoriev I.V."/>
            <person name="Nagy L."/>
            <person name="Hibbett D."/>
            <person name="Henrissat B."/>
            <person name="Matheny P.B."/>
            <person name="Labbe J."/>
            <person name="Martin F."/>
        </authorList>
    </citation>
    <scope>NUCLEOTIDE SEQUENCE</scope>
    <source>
        <strain evidence="1">FP105234-sp</strain>
    </source>
</reference>
<reference evidence="1" key="2">
    <citation type="journal article" date="2022" name="New Phytol.">
        <title>Evolutionary transition to the ectomycorrhizal habit in the genomes of a hyperdiverse lineage of mushroom-forming fungi.</title>
        <authorList>
            <person name="Looney B."/>
            <person name="Miyauchi S."/>
            <person name="Morin E."/>
            <person name="Drula E."/>
            <person name="Courty P.E."/>
            <person name="Kohler A."/>
            <person name="Kuo A."/>
            <person name="LaButti K."/>
            <person name="Pangilinan J."/>
            <person name="Lipzen A."/>
            <person name="Riley R."/>
            <person name="Andreopoulos W."/>
            <person name="He G."/>
            <person name="Johnson J."/>
            <person name="Nolan M."/>
            <person name="Tritt A."/>
            <person name="Barry K.W."/>
            <person name="Grigoriev I.V."/>
            <person name="Nagy L.G."/>
            <person name="Hibbett D."/>
            <person name="Henrissat B."/>
            <person name="Matheny P.B."/>
            <person name="Labbe J."/>
            <person name="Martin F.M."/>
        </authorList>
    </citation>
    <scope>NUCLEOTIDE SEQUENCE</scope>
    <source>
        <strain evidence="1">FP105234-sp</strain>
    </source>
</reference>
<evidence type="ECO:0000313" key="1">
    <source>
        <dbReference type="EMBL" id="KAI0050100.1"/>
    </source>
</evidence>
<accession>A0ACB8S2M1</accession>
<gene>
    <name evidence="1" type="ORF">FA95DRAFT_1603795</name>
</gene>
<evidence type="ECO:0000313" key="2">
    <source>
        <dbReference type="Proteomes" id="UP000814033"/>
    </source>
</evidence>
<dbReference type="EMBL" id="MU275865">
    <property type="protein sequence ID" value="KAI0050100.1"/>
    <property type="molecule type" value="Genomic_DNA"/>
</dbReference>
<comment type="caution">
    <text evidence="1">The sequence shown here is derived from an EMBL/GenBank/DDBJ whole genome shotgun (WGS) entry which is preliminary data.</text>
</comment>
<sequence>MFLALHAPPFSHVLLIINSPPIGIMPGQSHFGDCSSVYNDISRANHSRRPNAQLCRDLHAFATGELHAQRPNAPGEEATISSLIAEHPPPEPPLHAARPAHAERPHAAQLFLMFANLMRLGTLVQLDAAKEDHPYLWRPFAGELARKYCTLGEREKVVKWTWNPMEATMANHGEEVDWTAVADRLEKTESRVGGKG</sequence>
<organism evidence="1 2">
    <name type="scientific">Auriscalpium vulgare</name>
    <dbReference type="NCBI Taxonomy" id="40419"/>
    <lineage>
        <taxon>Eukaryota</taxon>
        <taxon>Fungi</taxon>
        <taxon>Dikarya</taxon>
        <taxon>Basidiomycota</taxon>
        <taxon>Agaricomycotina</taxon>
        <taxon>Agaricomycetes</taxon>
        <taxon>Russulales</taxon>
        <taxon>Auriscalpiaceae</taxon>
        <taxon>Auriscalpium</taxon>
    </lineage>
</organism>
<protein>
    <submittedName>
        <fullName evidence="1">Uncharacterized protein</fullName>
    </submittedName>
</protein>
<proteinExistence type="predicted"/>
<name>A0ACB8S2M1_9AGAM</name>
<dbReference type="Proteomes" id="UP000814033">
    <property type="component" value="Unassembled WGS sequence"/>
</dbReference>